<dbReference type="EMBL" id="VCGU01000002">
    <property type="protein sequence ID" value="TRY80044.1"/>
    <property type="molecule type" value="Genomic_DNA"/>
</dbReference>
<protein>
    <recommendedName>
        <fullName evidence="2">Phospholipid/glycerol acyltransferase domain-containing protein</fullName>
    </recommendedName>
</protein>
<proteinExistence type="predicted"/>
<keyword evidence="1" id="KW-0472">Membrane</keyword>
<keyword evidence="1" id="KW-0812">Transmembrane</keyword>
<keyword evidence="1" id="KW-1133">Transmembrane helix</keyword>
<dbReference type="OrthoDB" id="44277at2759"/>
<dbReference type="STRING" id="6832.A0A553PQT9"/>
<evidence type="ECO:0000256" key="1">
    <source>
        <dbReference type="SAM" id="Phobius"/>
    </source>
</evidence>
<comment type="caution">
    <text evidence="3">The sequence shown here is derived from an EMBL/GenBank/DDBJ whole genome shotgun (WGS) entry which is preliminary data.</text>
</comment>
<dbReference type="AlphaFoldDB" id="A0A553PQT9"/>
<evidence type="ECO:0000313" key="3">
    <source>
        <dbReference type="EMBL" id="TRY80044.1"/>
    </source>
</evidence>
<dbReference type="PANTHER" id="PTHR22753">
    <property type="entry name" value="TRANSMEMBRANE PROTEIN 68"/>
    <property type="match status" value="1"/>
</dbReference>
<organism evidence="3 4">
    <name type="scientific">Tigriopus californicus</name>
    <name type="common">Marine copepod</name>
    <dbReference type="NCBI Taxonomy" id="6832"/>
    <lineage>
        <taxon>Eukaryota</taxon>
        <taxon>Metazoa</taxon>
        <taxon>Ecdysozoa</taxon>
        <taxon>Arthropoda</taxon>
        <taxon>Crustacea</taxon>
        <taxon>Multicrustacea</taxon>
        <taxon>Hexanauplia</taxon>
        <taxon>Copepoda</taxon>
        <taxon>Harpacticoida</taxon>
        <taxon>Harpacticidae</taxon>
        <taxon>Tigriopus</taxon>
    </lineage>
</organism>
<evidence type="ECO:0000313" key="4">
    <source>
        <dbReference type="Proteomes" id="UP000318571"/>
    </source>
</evidence>
<dbReference type="SUPFAM" id="SSF69593">
    <property type="entry name" value="Glycerol-3-phosphate (1)-acyltransferase"/>
    <property type="match status" value="1"/>
</dbReference>
<reference evidence="3 4" key="1">
    <citation type="journal article" date="2018" name="Nat. Ecol. Evol.">
        <title>Genomic signatures of mitonuclear coevolution across populations of Tigriopus californicus.</title>
        <authorList>
            <person name="Barreto F.S."/>
            <person name="Watson E.T."/>
            <person name="Lima T.G."/>
            <person name="Willett C.S."/>
            <person name="Edmands S."/>
            <person name="Li W."/>
            <person name="Burton R.S."/>
        </authorList>
    </citation>
    <scope>NUCLEOTIDE SEQUENCE [LARGE SCALE GENOMIC DNA]</scope>
    <source>
        <strain evidence="3 4">San Diego</strain>
    </source>
</reference>
<dbReference type="InterPro" id="IPR002123">
    <property type="entry name" value="Plipid/glycerol_acylTrfase"/>
</dbReference>
<accession>A0A553PQT9</accession>
<keyword evidence="4" id="KW-1185">Reference proteome</keyword>
<dbReference type="OMA" id="FRTYIGK"/>
<name>A0A553PQT9_TIGCA</name>
<dbReference type="Pfam" id="PF01553">
    <property type="entry name" value="Acyltransferase"/>
    <property type="match status" value="1"/>
</dbReference>
<dbReference type="GO" id="GO:0016746">
    <property type="term" value="F:acyltransferase activity"/>
    <property type="evidence" value="ECO:0007669"/>
    <property type="project" value="InterPro"/>
</dbReference>
<sequence>MRLQEGAPIGFNTTSPENLNTLPHIDNTNLTSSSSFSNDSLLLRTMLNTMEGDTHDANGNLTLSSSRSLWTQLTHDLFSTTVYLWRVLSPYITTPIVILFLLPVFMFTLIYLSAFLLYLHQRGPGKLFRRIRRAVLEEHDLTKAGREIIATLWDAQGWIWFGYEVRGLENIPTEGPALIIYYHGSLPIDYYYLVAKIILQKQRSVHSVVDRFLFKIPGMGTFLKVFNCTPGSVETCKAELSKGNLLGLAPGGVYEALFGDQHYQLLWRKRTGFARIALEAGCPVIPVFTQNIRESFRAFQYFRRIFTYLYEKTRLPIVPVYGGFPVKLITHIGQPVTLEPDTSPEEAREILKEAVEDLIDNHQECPGSIVRAFLDRFRRESSHDL</sequence>
<evidence type="ECO:0000259" key="2">
    <source>
        <dbReference type="Pfam" id="PF01553"/>
    </source>
</evidence>
<gene>
    <name evidence="3" type="ORF">TCAL_09793</name>
</gene>
<feature type="domain" description="Phospholipid/glycerol acyltransferase" evidence="2">
    <location>
        <begin position="164"/>
        <end position="288"/>
    </location>
</feature>
<dbReference type="PANTHER" id="PTHR22753:SF14">
    <property type="entry name" value="MONOACYLGLYCEROL_DIACYLGLYCEROL O-ACYLTRANSFERASE"/>
    <property type="match status" value="1"/>
</dbReference>
<dbReference type="CDD" id="cd07987">
    <property type="entry name" value="LPLAT_MGAT-like"/>
    <property type="match status" value="1"/>
</dbReference>
<dbReference type="Proteomes" id="UP000318571">
    <property type="component" value="Chromosome 6"/>
</dbReference>
<dbReference type="GO" id="GO:0016020">
    <property type="term" value="C:membrane"/>
    <property type="evidence" value="ECO:0007669"/>
    <property type="project" value="TreeGrafter"/>
</dbReference>
<feature type="transmembrane region" description="Helical" evidence="1">
    <location>
        <begin position="96"/>
        <end position="119"/>
    </location>
</feature>